<dbReference type="EMBL" id="JABWMJ010000008">
    <property type="protein sequence ID" value="NUZ07609.1"/>
    <property type="molecule type" value="Genomic_DNA"/>
</dbReference>
<evidence type="ECO:0000313" key="2">
    <source>
        <dbReference type="Proteomes" id="UP000529637"/>
    </source>
</evidence>
<dbReference type="AlphaFoldDB" id="A0A7Y6TXX6"/>
<dbReference type="GO" id="GO:0004553">
    <property type="term" value="F:hydrolase activity, hydrolyzing O-glycosyl compounds"/>
    <property type="evidence" value="ECO:0007669"/>
    <property type="project" value="InterPro"/>
</dbReference>
<evidence type="ECO:0000313" key="1">
    <source>
        <dbReference type="EMBL" id="NUZ07609.1"/>
    </source>
</evidence>
<accession>A0A7Y6TXX6</accession>
<dbReference type="SUPFAM" id="SSF51055">
    <property type="entry name" value="Carbohydrate binding domain"/>
    <property type="match status" value="1"/>
</dbReference>
<dbReference type="InterPro" id="IPR036573">
    <property type="entry name" value="CBM_sf_5/12"/>
</dbReference>
<comment type="caution">
    <text evidence="1">The sequence shown here is derived from an EMBL/GenBank/DDBJ whole genome shotgun (WGS) entry which is preliminary data.</text>
</comment>
<organism evidence="1 2">
    <name type="scientific">Piscinibacter koreensis</name>
    <dbReference type="NCBI Taxonomy" id="2742824"/>
    <lineage>
        <taxon>Bacteria</taxon>
        <taxon>Pseudomonadati</taxon>
        <taxon>Pseudomonadota</taxon>
        <taxon>Betaproteobacteria</taxon>
        <taxon>Burkholderiales</taxon>
        <taxon>Sphaerotilaceae</taxon>
        <taxon>Piscinibacter</taxon>
    </lineage>
</organism>
<keyword evidence="2" id="KW-1185">Reference proteome</keyword>
<dbReference type="Gene3D" id="2.10.10.20">
    <property type="entry name" value="Carbohydrate-binding module superfamily 5/12"/>
    <property type="match status" value="1"/>
</dbReference>
<dbReference type="GO" id="GO:0005576">
    <property type="term" value="C:extracellular region"/>
    <property type="evidence" value="ECO:0007669"/>
    <property type="project" value="InterPro"/>
</dbReference>
<dbReference type="Proteomes" id="UP000529637">
    <property type="component" value="Unassembled WGS sequence"/>
</dbReference>
<sequence length="111" mass="11816">MSSNQFQAAMDELFTSVKGFVERSIAVHAGKSAEMLEQVLERLDNQPPGLSYEGLWVAGKSYSKGMFVTHQGSVWASMVPNNQDQPGAGGGSWVLAVKRGRDGRDAAGTAA</sequence>
<dbReference type="RefSeq" id="WP_176070438.1">
    <property type="nucleotide sequence ID" value="NZ_JABWMJ010000008.1"/>
</dbReference>
<name>A0A7Y6TXX6_9BURK</name>
<reference evidence="1 2" key="1">
    <citation type="submission" date="2020-06" db="EMBL/GenBank/DDBJ databases">
        <title>Schlegella sp. ID0723 isolated from air conditioner.</title>
        <authorList>
            <person name="Kim D.Y."/>
            <person name="Kim D.-U."/>
        </authorList>
    </citation>
    <scope>NUCLEOTIDE SEQUENCE [LARGE SCALE GENOMIC DNA]</scope>
    <source>
        <strain evidence="1 2">ID0723</strain>
    </source>
</reference>
<proteinExistence type="predicted"/>
<dbReference type="GO" id="GO:0005975">
    <property type="term" value="P:carbohydrate metabolic process"/>
    <property type="evidence" value="ECO:0007669"/>
    <property type="project" value="InterPro"/>
</dbReference>
<protein>
    <submittedName>
        <fullName evidence="1">Uncharacterized protein</fullName>
    </submittedName>
</protein>
<dbReference type="GO" id="GO:0030246">
    <property type="term" value="F:carbohydrate binding"/>
    <property type="evidence" value="ECO:0007669"/>
    <property type="project" value="InterPro"/>
</dbReference>
<gene>
    <name evidence="1" type="ORF">HQN59_17725</name>
</gene>